<keyword evidence="2" id="KW-1185">Reference proteome</keyword>
<dbReference type="EMBL" id="BMAU01021344">
    <property type="protein sequence ID" value="GFY17386.1"/>
    <property type="molecule type" value="Genomic_DNA"/>
</dbReference>
<organism evidence="1 2">
    <name type="scientific">Trichonephila clavipes</name>
    <name type="common">Golden silk orbweaver</name>
    <name type="synonym">Nephila clavipes</name>
    <dbReference type="NCBI Taxonomy" id="2585209"/>
    <lineage>
        <taxon>Eukaryota</taxon>
        <taxon>Metazoa</taxon>
        <taxon>Ecdysozoa</taxon>
        <taxon>Arthropoda</taxon>
        <taxon>Chelicerata</taxon>
        <taxon>Arachnida</taxon>
        <taxon>Araneae</taxon>
        <taxon>Araneomorphae</taxon>
        <taxon>Entelegynae</taxon>
        <taxon>Araneoidea</taxon>
        <taxon>Nephilidae</taxon>
        <taxon>Trichonephila</taxon>
    </lineage>
</organism>
<dbReference type="Proteomes" id="UP000887159">
    <property type="component" value="Unassembled WGS sequence"/>
</dbReference>
<gene>
    <name evidence="1" type="ORF">TNCV_657991</name>
</gene>
<accession>A0A8X6SSD8</accession>
<sequence length="85" mass="9394">MILPFRVTIGPVENHDTTGHIMTDPPPCLTTGKRQSRSCACSGTCPEKRVLLVLQTCTPAVVRKTVQDDSSDYITFFQLSIEQVL</sequence>
<evidence type="ECO:0000313" key="1">
    <source>
        <dbReference type="EMBL" id="GFY17386.1"/>
    </source>
</evidence>
<protein>
    <submittedName>
        <fullName evidence="1">Uncharacterized protein</fullName>
    </submittedName>
</protein>
<comment type="caution">
    <text evidence="1">The sequence shown here is derived from an EMBL/GenBank/DDBJ whole genome shotgun (WGS) entry which is preliminary data.</text>
</comment>
<proteinExistence type="predicted"/>
<reference evidence="1" key="1">
    <citation type="submission" date="2020-08" db="EMBL/GenBank/DDBJ databases">
        <title>Multicomponent nature underlies the extraordinary mechanical properties of spider dragline silk.</title>
        <authorList>
            <person name="Kono N."/>
            <person name="Nakamura H."/>
            <person name="Mori M."/>
            <person name="Yoshida Y."/>
            <person name="Ohtoshi R."/>
            <person name="Malay A.D."/>
            <person name="Moran D.A.P."/>
            <person name="Tomita M."/>
            <person name="Numata K."/>
            <person name="Arakawa K."/>
        </authorList>
    </citation>
    <scope>NUCLEOTIDE SEQUENCE</scope>
</reference>
<name>A0A8X6SSD8_TRICX</name>
<dbReference type="AlphaFoldDB" id="A0A8X6SSD8"/>
<evidence type="ECO:0000313" key="2">
    <source>
        <dbReference type="Proteomes" id="UP000887159"/>
    </source>
</evidence>